<comment type="caution">
    <text evidence="2">The sequence shown here is derived from an EMBL/GenBank/DDBJ whole genome shotgun (WGS) entry which is preliminary data.</text>
</comment>
<dbReference type="AlphaFoldDB" id="A0A7U9Q1P9"/>
<organism evidence="2 3">
    <name type="scientific">Streptomyces chrestomyceticus JCM 4735</name>
    <dbReference type="NCBI Taxonomy" id="1306181"/>
    <lineage>
        <taxon>Bacteria</taxon>
        <taxon>Bacillati</taxon>
        <taxon>Actinomycetota</taxon>
        <taxon>Actinomycetes</taxon>
        <taxon>Kitasatosporales</taxon>
        <taxon>Streptomycetaceae</taxon>
        <taxon>Streptomyces</taxon>
    </lineage>
</organism>
<gene>
    <name evidence="2" type="ORF">OEIGOIKO_06939</name>
</gene>
<reference evidence="2 3" key="1">
    <citation type="submission" date="2018-11" db="EMBL/GenBank/DDBJ databases">
        <title>Whole genome sequence of Streptomyces chrestomyceticus NBRC 13444(T).</title>
        <authorList>
            <person name="Komaki H."/>
            <person name="Tamura T."/>
        </authorList>
    </citation>
    <scope>NUCLEOTIDE SEQUENCE [LARGE SCALE GENOMIC DNA]</scope>
    <source>
        <strain evidence="2 3">NBRC 13444</strain>
    </source>
</reference>
<feature type="domain" description="Novel STAND NTPase 3" evidence="1">
    <location>
        <begin position="61"/>
        <end position="117"/>
    </location>
</feature>
<protein>
    <recommendedName>
        <fullName evidence="1">Novel STAND NTPase 3 domain-containing protein</fullName>
    </recommendedName>
</protein>
<sequence length="652" mass="72923">MTERVAGHFGSYVHQAHAPLNSGDGPQYNFYVHEAVSRLATRVRTSLAIAEDDRRWLYQRFVYPSGFRRARSLLHDHGTVLIAGQPGSGRRAAALILLHELSDGAGNFHELPDTQDDTTDRALDTALIGEHDRMLLDLSSSDAERYNTVQAELSDFRSVVATRSARLVVVLPQQSDHLQRQDLHWLTTEIERPDGGRLLMRYLRQDGIRPDPADLATPQLTQYTADATMEDLAKLAGQIRRARDADGAAGDFRRWCDRAMAERADSRKPRVADFMAQLTGRQRALALSLAMFHGRDPAIVLRAANTLQDILGHPGDDRPRLDHTDLAAEFKAVEAGTGKDGGVRFRVLGYDAAIRAHFWTYFSDLRQQFRDWVRDCVTWHDLPQETRKELIGWFAEQCLASGRPQDLWWLAEQWAGRHAGRLLADISQALTEGLNHDGFGRAFRQRIYEWSLVAGLPRDLRQALVVVCSQVMAVRHPDQALVRLHHLARASGSGDDQAFEALLGLARKGGRLFRMLLGRLQPERWPTDAALLLAMAAVAVRTRGLFRSTAVRERLTAGWAAVLRHRPYEEWREPLADWLTAALATGPHLESLLDVVVDAAARAPGVLARLHTVARDWVPAVPAEAVERRTLFAALECRIDAAHGIEPPVPIL</sequence>
<dbReference type="OrthoDB" id="3848913at2"/>
<evidence type="ECO:0000259" key="1">
    <source>
        <dbReference type="Pfam" id="PF20720"/>
    </source>
</evidence>
<dbReference type="GeneID" id="95625649"/>
<proteinExistence type="predicted"/>
<dbReference type="RefSeq" id="WP_125048155.1">
    <property type="nucleotide sequence ID" value="NZ_BHZC01000001.1"/>
</dbReference>
<dbReference type="Proteomes" id="UP000287830">
    <property type="component" value="Unassembled WGS sequence"/>
</dbReference>
<dbReference type="EMBL" id="BHZC01000001">
    <property type="protein sequence ID" value="GCD39110.1"/>
    <property type="molecule type" value="Genomic_DNA"/>
</dbReference>
<evidence type="ECO:0000313" key="3">
    <source>
        <dbReference type="Proteomes" id="UP000287830"/>
    </source>
</evidence>
<dbReference type="Pfam" id="PF20720">
    <property type="entry name" value="nSTAND3"/>
    <property type="match status" value="1"/>
</dbReference>
<name>A0A7U9Q1P9_9ACTN</name>
<dbReference type="InterPro" id="IPR049050">
    <property type="entry name" value="nSTAND3"/>
</dbReference>
<evidence type="ECO:0000313" key="2">
    <source>
        <dbReference type="EMBL" id="GCD39110.1"/>
    </source>
</evidence>
<accession>A0A7U9Q1P9</accession>